<evidence type="ECO:0000256" key="4">
    <source>
        <dbReference type="PROSITE-ProRule" id="PRU00146"/>
    </source>
</evidence>
<feature type="region of interest" description="Disordered" evidence="5">
    <location>
        <begin position="686"/>
        <end position="728"/>
    </location>
</feature>
<feature type="domain" description="BRCT" evidence="7">
    <location>
        <begin position="13"/>
        <end position="103"/>
    </location>
</feature>
<organism evidence="8 9">
    <name type="scientific">Canna indica</name>
    <name type="common">Indian-shot</name>
    <dbReference type="NCBI Taxonomy" id="4628"/>
    <lineage>
        <taxon>Eukaryota</taxon>
        <taxon>Viridiplantae</taxon>
        <taxon>Streptophyta</taxon>
        <taxon>Embryophyta</taxon>
        <taxon>Tracheophyta</taxon>
        <taxon>Spermatophyta</taxon>
        <taxon>Magnoliopsida</taxon>
        <taxon>Liliopsida</taxon>
        <taxon>Zingiberales</taxon>
        <taxon>Cannaceae</taxon>
        <taxon>Canna</taxon>
    </lineage>
</organism>
<evidence type="ECO:0000259" key="7">
    <source>
        <dbReference type="PROSITE" id="PS50172"/>
    </source>
</evidence>
<dbReference type="InterPro" id="IPR001965">
    <property type="entry name" value="Znf_PHD"/>
</dbReference>
<feature type="compositionally biased region" description="Low complexity" evidence="5">
    <location>
        <begin position="441"/>
        <end position="457"/>
    </location>
</feature>
<dbReference type="AlphaFoldDB" id="A0AAQ3KJJ3"/>
<dbReference type="GO" id="GO:0008270">
    <property type="term" value="F:zinc ion binding"/>
    <property type="evidence" value="ECO:0007669"/>
    <property type="project" value="UniProtKB-KW"/>
</dbReference>
<dbReference type="PROSITE" id="PS50016">
    <property type="entry name" value="ZF_PHD_2"/>
    <property type="match status" value="1"/>
</dbReference>
<dbReference type="CDD" id="cd17738">
    <property type="entry name" value="BRCT_TopBP1_rpt7"/>
    <property type="match status" value="1"/>
</dbReference>
<dbReference type="InterPro" id="IPR001357">
    <property type="entry name" value="BRCT_dom"/>
</dbReference>
<dbReference type="Pfam" id="PF00628">
    <property type="entry name" value="PHD"/>
    <property type="match status" value="1"/>
</dbReference>
<keyword evidence="2 4" id="KW-0863">Zinc-finger</keyword>
<feature type="compositionally biased region" description="Basic and acidic residues" evidence="5">
    <location>
        <begin position="283"/>
        <end position="292"/>
    </location>
</feature>
<feature type="region of interest" description="Disordered" evidence="5">
    <location>
        <begin position="430"/>
        <end position="472"/>
    </location>
</feature>
<dbReference type="Proteomes" id="UP001327560">
    <property type="component" value="Chromosome 5"/>
</dbReference>
<dbReference type="InterPro" id="IPR036420">
    <property type="entry name" value="BRCT_dom_sf"/>
</dbReference>
<evidence type="ECO:0000313" key="8">
    <source>
        <dbReference type="EMBL" id="WOL06686.1"/>
    </source>
</evidence>
<evidence type="ECO:0000256" key="3">
    <source>
        <dbReference type="ARBA" id="ARBA00022833"/>
    </source>
</evidence>
<dbReference type="PANTHER" id="PTHR47181">
    <property type="entry name" value="BRCA1 C TERMINUS DOMAIN CONTAINING PROTEIN, EXPRESSED"/>
    <property type="match status" value="1"/>
</dbReference>
<feature type="compositionally biased region" description="Low complexity" evidence="5">
    <location>
        <begin position="339"/>
        <end position="353"/>
    </location>
</feature>
<dbReference type="SUPFAM" id="SSF52113">
    <property type="entry name" value="BRCT domain"/>
    <property type="match status" value="3"/>
</dbReference>
<gene>
    <name evidence="8" type="ORF">Cni_G15420</name>
</gene>
<feature type="domain" description="BRCT" evidence="7">
    <location>
        <begin position="941"/>
        <end position="1023"/>
    </location>
</feature>
<dbReference type="Gene3D" id="3.40.50.10190">
    <property type="entry name" value="BRCT domain"/>
    <property type="match status" value="4"/>
</dbReference>
<dbReference type="PANTHER" id="PTHR47181:SF2">
    <property type="entry name" value="BRCA1 C TERMINUS DOMAIN CONTAINING PROTEIN, EXPRESSED"/>
    <property type="match status" value="1"/>
</dbReference>
<keyword evidence="1" id="KW-0479">Metal-binding</keyword>
<dbReference type="SUPFAM" id="SSF57903">
    <property type="entry name" value="FYVE/PHD zinc finger"/>
    <property type="match status" value="1"/>
</dbReference>
<feature type="region of interest" description="Disordered" evidence="5">
    <location>
        <begin position="337"/>
        <end position="416"/>
    </location>
</feature>
<reference evidence="8 9" key="1">
    <citation type="submission" date="2023-10" db="EMBL/GenBank/DDBJ databases">
        <title>Chromosome-scale genome assembly provides insights into flower coloration mechanisms of Canna indica.</title>
        <authorList>
            <person name="Li C."/>
        </authorList>
    </citation>
    <scope>NUCLEOTIDE SEQUENCE [LARGE SCALE GENOMIC DNA]</scope>
    <source>
        <tissue evidence="8">Flower</tissue>
    </source>
</reference>
<proteinExistence type="predicted"/>
<feature type="region of interest" description="Disordered" evidence="5">
    <location>
        <begin position="273"/>
        <end position="292"/>
    </location>
</feature>
<protein>
    <submittedName>
        <fullName evidence="8">BRCT domain-containing protein</fullName>
    </submittedName>
</protein>
<dbReference type="PROSITE" id="PS50172">
    <property type="entry name" value="BRCT"/>
    <property type="match status" value="3"/>
</dbReference>
<evidence type="ECO:0000256" key="5">
    <source>
        <dbReference type="SAM" id="MobiDB-lite"/>
    </source>
</evidence>
<dbReference type="InterPro" id="IPR044254">
    <property type="entry name" value="At4g02110-like"/>
</dbReference>
<feature type="domain" description="BRCT" evidence="7">
    <location>
        <begin position="116"/>
        <end position="199"/>
    </location>
</feature>
<evidence type="ECO:0000256" key="1">
    <source>
        <dbReference type="ARBA" id="ARBA00022723"/>
    </source>
</evidence>
<dbReference type="Pfam" id="PF00533">
    <property type="entry name" value="BRCT"/>
    <property type="match status" value="1"/>
</dbReference>
<evidence type="ECO:0000256" key="2">
    <source>
        <dbReference type="ARBA" id="ARBA00022771"/>
    </source>
</evidence>
<evidence type="ECO:0000259" key="6">
    <source>
        <dbReference type="PROSITE" id="PS50016"/>
    </source>
</evidence>
<dbReference type="SMART" id="SM00292">
    <property type="entry name" value="BRCT"/>
    <property type="match status" value="4"/>
</dbReference>
<dbReference type="InterPro" id="IPR011011">
    <property type="entry name" value="Znf_FYVE_PHD"/>
</dbReference>
<keyword evidence="3" id="KW-0862">Zinc</keyword>
<dbReference type="InterPro" id="IPR019787">
    <property type="entry name" value="Znf_PHD-finger"/>
</dbReference>
<feature type="compositionally biased region" description="Polar residues" evidence="5">
    <location>
        <begin position="711"/>
        <end position="722"/>
    </location>
</feature>
<dbReference type="Gene3D" id="3.30.40.10">
    <property type="entry name" value="Zinc/RING finger domain, C3HC4 (zinc finger)"/>
    <property type="match status" value="1"/>
</dbReference>
<name>A0AAQ3KJJ3_9LILI</name>
<sequence>MHRSSGASSSSGVPDKIFGGIRFVLFGFDSVSEAQYRSELVRGGGVDAGRYDRSCTHVIVCGRVDDDSVCVAARNDGKILVTESWIDDSLNRGILADATKILYRPVKDLNGIPGSKSLHMCLTGYQRQERDDIMKMVSLMGSKFSKPLIANQVTHLICYKFEGEKYELANKVNIKLVNHRWLEDCLKSWEILPVNNYTISGWELEMLEAEAKDSDEEMEDVGMKSLRHSSIGNSSFGGGILSGDSNLSIQSVGDLRLPKDTVATTHSVVPGNSFTNSTLFRTPSKDNASRKSIPECNLISTIHHHNGEDIAQARDAMIDWDLSNRSNSAMKEASLSAETVSGSSAVGAKSGTKTAAGVKSNSITYSKRPPNNSSPEEPPADAHNSPGLPKENGSKVSHISQLEQKENQASDGSSRLQGLTTQLGSTMEATCSALPQKRKVSVSGRSSKSPKSECQSSIPSALQHPSPYVESREVEVPTRSPQKEELMMDANHPFDNNVLSNSVVKQAAVSKLKSVGYKKKTVSRKLVTGKNSHAVLSSSNANVHKLGVPSPKQGLDEQECIRENLSNTAPEVTDGITSSDGLRDLPLDNGLMQVEDEHEIMKSTGNQFGSSAINELADETIINEGRPEIPVGDLQKPEFASNTLSGETTNISMQNLMVREKFQEEKASLSPNDRLMVIENSSSTVNANSFNDNNPKVTSGAHTKKAVAKRSFNSRSKLNSTNSRKEKDVLNPNKIPMHAEVSGKVDKMEVQENKKVSNKLKSGLVEPLSNDEVMKERMELVSGKVDKMSVQENKKVSNKLKGGLVEPLSNDEVMKERMELMSGKVDKMEVQENKKVSNKLKSGLVEPLSGDEVMKERMEPTECHMPTNTMDDAIMKCKETTLMDSEKENIPLETRRFNSNCSSNRKSKLIKKNEPNQIQGPNNGDKKVRKIKKLNLEPSWFILSGHRIQRKEFQTIIKRLKGRFCRDSHHWSYQATHFIVPDPVRRTEKFFAAAAAGRWILKADYLTASSEAGKFLDEEPFEWHGKGLTEDGAINLEAPRKWRLLRERTGHGALHKMRIIIYGECIAPTLDTLKRVVKAGDGIILATSPPYTRFLKSGVDYAIVSPSMPRVDSWVQEFLRHEIPCVAADYLVEYVCKPGYSLERHVLYKTHSWAEKSFANLLSLSEEIIEGSTPNLEESSEDLSCTVCGSRDRGEVMLICGDEAGTVGCGIGIHIDCCDPPLESIPEGDWFCPKCSSIQNKS</sequence>
<dbReference type="EMBL" id="CP136894">
    <property type="protein sequence ID" value="WOL06686.1"/>
    <property type="molecule type" value="Genomic_DNA"/>
</dbReference>
<evidence type="ECO:0000313" key="9">
    <source>
        <dbReference type="Proteomes" id="UP001327560"/>
    </source>
</evidence>
<feature type="compositionally biased region" description="Polar residues" evidence="5">
    <location>
        <begin position="686"/>
        <end position="701"/>
    </location>
</feature>
<accession>A0AAQ3KJJ3</accession>
<feature type="domain" description="PHD-type" evidence="6">
    <location>
        <begin position="1182"/>
        <end position="1238"/>
    </location>
</feature>
<dbReference type="Pfam" id="PF12738">
    <property type="entry name" value="PTCB-BRCT"/>
    <property type="match status" value="1"/>
</dbReference>
<dbReference type="SMART" id="SM00249">
    <property type="entry name" value="PHD"/>
    <property type="match status" value="1"/>
</dbReference>
<keyword evidence="9" id="KW-1185">Reference proteome</keyword>
<dbReference type="InterPro" id="IPR013083">
    <property type="entry name" value="Znf_RING/FYVE/PHD"/>
</dbReference>